<sequence>MKIGSTSRSFSGSILASVSGCKGVAMTYDWDGKRTRRLQMLTSVGALAIAALLFGSAMAALQSTDTDGPAVRTALR</sequence>
<keyword evidence="2" id="KW-0614">Plasmid</keyword>
<keyword evidence="3" id="KW-1185">Reference proteome</keyword>
<dbReference type="KEGG" id="rhi:NGR_b01490"/>
<dbReference type="EMBL" id="CP000874">
    <property type="protein sequence ID" value="ACP21615.1"/>
    <property type="molecule type" value="Genomic_DNA"/>
</dbReference>
<organism evidence="2 3">
    <name type="scientific">Sinorhizobium fredii (strain NBRC 101917 / NGR234)</name>
    <dbReference type="NCBI Taxonomy" id="394"/>
    <lineage>
        <taxon>Bacteria</taxon>
        <taxon>Pseudomonadati</taxon>
        <taxon>Pseudomonadota</taxon>
        <taxon>Alphaproteobacteria</taxon>
        <taxon>Hyphomicrobiales</taxon>
        <taxon>Rhizobiaceae</taxon>
        <taxon>Sinorhizobium/Ensifer group</taxon>
        <taxon>Sinorhizobium</taxon>
    </lineage>
</organism>
<keyword evidence="1" id="KW-0812">Transmembrane</keyword>
<protein>
    <recommendedName>
        <fullName evidence="4">Transmembrane protein</fullName>
    </recommendedName>
</protein>
<dbReference type="Proteomes" id="UP000001054">
    <property type="component" value="Plasmid pNGR234b"/>
</dbReference>
<dbReference type="PROSITE" id="PS51257">
    <property type="entry name" value="PROKAR_LIPOPROTEIN"/>
    <property type="match status" value="1"/>
</dbReference>
<dbReference type="AlphaFoldDB" id="C3KN42"/>
<accession>C3KN42</accession>
<dbReference type="OrthoDB" id="8279336at2"/>
<evidence type="ECO:0000313" key="2">
    <source>
        <dbReference type="EMBL" id="ACP21615.1"/>
    </source>
</evidence>
<evidence type="ECO:0000256" key="1">
    <source>
        <dbReference type="SAM" id="Phobius"/>
    </source>
</evidence>
<evidence type="ECO:0000313" key="3">
    <source>
        <dbReference type="Proteomes" id="UP000001054"/>
    </source>
</evidence>
<reference evidence="2 3" key="2">
    <citation type="journal article" date="2009" name="Appl. Environ. Microbiol.">
        <title>Rhizobium sp. strain NGR234 possesses a remarkable number of secretion systems.</title>
        <authorList>
            <person name="Schmeisser C."/>
            <person name="Liesegang H."/>
            <person name="Krysciak D."/>
            <person name="Bakkou N."/>
            <person name="Le Quere A."/>
            <person name="Wollherr A."/>
            <person name="Heinemeyer I."/>
            <person name="Morgenstern B."/>
            <person name="Pommerening-Roeser A."/>
            <person name="Flores M."/>
            <person name="Palacios R."/>
            <person name="Brenner S."/>
            <person name="Gottschalk G."/>
            <person name="Schmitz R.A."/>
            <person name="Broughton W.J."/>
            <person name="Perret X."/>
            <person name="Strittmatter A.W."/>
            <person name="Streit W.R."/>
        </authorList>
    </citation>
    <scope>NUCLEOTIDE SEQUENCE [LARGE SCALE GENOMIC DNA]</scope>
    <source>
        <strain evidence="3">NBRC 101917 / NGR234</strain>
    </source>
</reference>
<keyword evidence="1" id="KW-0472">Membrane</keyword>
<gene>
    <name evidence="2" type="ordered locus">NGR_b01490</name>
</gene>
<evidence type="ECO:0008006" key="4">
    <source>
        <dbReference type="Google" id="ProtNLM"/>
    </source>
</evidence>
<dbReference type="HOGENOM" id="CLU_2652000_0_0_5"/>
<name>C3KN42_SINFN</name>
<reference evidence="3" key="1">
    <citation type="journal article" date="2004" name="J. Bacteriol.">
        <title>An evolutionary hot spot: the pNGR234b replicon of Rhizobium sp. strain NGR234.</title>
        <authorList>
            <person name="Streit W.R."/>
            <person name="Schmitz R.A."/>
            <person name="Perret X."/>
            <person name="Staehelin C."/>
            <person name="Deakin W.J."/>
            <person name="Raasch C."/>
            <person name="Liesegang H."/>
            <person name="Broughton W.J."/>
        </authorList>
    </citation>
    <scope>NUCLEOTIDE SEQUENCE [LARGE SCALE GENOMIC DNA]</scope>
    <source>
        <strain evidence="3">NBRC 101917 / NGR234</strain>
    </source>
</reference>
<keyword evidence="1" id="KW-1133">Transmembrane helix</keyword>
<geneLocation type="plasmid" evidence="3">
    <name>sym pNGR234b</name>
</geneLocation>
<proteinExistence type="predicted"/>
<feature type="transmembrane region" description="Helical" evidence="1">
    <location>
        <begin position="40"/>
        <end position="61"/>
    </location>
</feature>